<comment type="caution">
    <text evidence="5">The sequence shown here is derived from an EMBL/GenBank/DDBJ whole genome shotgun (WGS) entry which is preliminary data.</text>
</comment>
<dbReference type="InterPro" id="IPR016194">
    <property type="entry name" value="SPOC-like_C_dom_sf"/>
</dbReference>
<evidence type="ECO:0000256" key="3">
    <source>
        <dbReference type="SAM" id="MobiDB-lite"/>
    </source>
</evidence>
<dbReference type="InterPro" id="IPR006164">
    <property type="entry name" value="DNA_bd_Ku70/Ku80"/>
</dbReference>
<proteinExistence type="inferred from homology"/>
<dbReference type="SMART" id="SM00559">
    <property type="entry name" value="Ku78"/>
    <property type="match status" value="1"/>
</dbReference>
<name>A0A9X5AS94_9BRAD</name>
<evidence type="ECO:0000313" key="6">
    <source>
        <dbReference type="Proteomes" id="UP000438991"/>
    </source>
</evidence>
<dbReference type="GO" id="GO:0006303">
    <property type="term" value="P:double-strand break repair via nonhomologous end joining"/>
    <property type="evidence" value="ECO:0007669"/>
    <property type="project" value="UniProtKB-UniRule"/>
</dbReference>
<evidence type="ECO:0000313" key="5">
    <source>
        <dbReference type="EMBL" id="MTW17011.1"/>
    </source>
</evidence>
<protein>
    <recommendedName>
        <fullName evidence="2">Non-homologous end joining protein Ku</fullName>
    </recommendedName>
</protein>
<dbReference type="AlphaFoldDB" id="A0A9X5AS94"/>
<feature type="compositionally biased region" description="Basic residues" evidence="3">
    <location>
        <begin position="265"/>
        <end position="286"/>
    </location>
</feature>
<evidence type="ECO:0000256" key="1">
    <source>
        <dbReference type="ARBA" id="ARBA00023125"/>
    </source>
</evidence>
<dbReference type="PIRSF" id="PIRSF006493">
    <property type="entry name" value="Prok_Ku"/>
    <property type="match status" value="1"/>
</dbReference>
<dbReference type="Gene3D" id="2.40.290.10">
    <property type="match status" value="1"/>
</dbReference>
<comment type="similarity">
    <text evidence="2">Belongs to the prokaryotic Ku family.</text>
</comment>
<organism evidence="5 6">
    <name type="scientific">Rhodoplanes serenus</name>
    <dbReference type="NCBI Taxonomy" id="200615"/>
    <lineage>
        <taxon>Bacteria</taxon>
        <taxon>Pseudomonadati</taxon>
        <taxon>Pseudomonadota</taxon>
        <taxon>Alphaproteobacteria</taxon>
        <taxon>Hyphomicrobiales</taxon>
        <taxon>Nitrobacteraceae</taxon>
        <taxon>Rhodoplanes</taxon>
    </lineage>
</organism>
<dbReference type="SUPFAM" id="SSF100939">
    <property type="entry name" value="SPOC domain-like"/>
    <property type="match status" value="1"/>
</dbReference>
<reference evidence="5 6" key="1">
    <citation type="submission" date="2019-11" db="EMBL/GenBank/DDBJ databases">
        <title>Whole-genome sequence of Rhodoplanes serenus DSM 18633, type strain.</title>
        <authorList>
            <person name="Kyndt J.A."/>
            <person name="Meyer T.E."/>
        </authorList>
    </citation>
    <scope>NUCLEOTIDE SEQUENCE [LARGE SCALE GENOMIC DNA]</scope>
    <source>
        <strain evidence="5 6">DSM 18633</strain>
    </source>
</reference>
<gene>
    <name evidence="2" type="primary">ku</name>
    <name evidence="5" type="ORF">GJ689_12435</name>
</gene>
<keyword evidence="2" id="KW-0234">DNA repair</keyword>
<dbReference type="Pfam" id="PF02735">
    <property type="entry name" value="Ku"/>
    <property type="match status" value="1"/>
</dbReference>
<dbReference type="GO" id="GO:0006310">
    <property type="term" value="P:DNA recombination"/>
    <property type="evidence" value="ECO:0007669"/>
    <property type="project" value="UniProtKB-KW"/>
</dbReference>
<accession>A0A9X5AS94</accession>
<dbReference type="PANTHER" id="PTHR41251:SF1">
    <property type="entry name" value="NON-HOMOLOGOUS END JOINING PROTEIN KU"/>
    <property type="match status" value="1"/>
</dbReference>
<dbReference type="InterPro" id="IPR009187">
    <property type="entry name" value="Prok_Ku"/>
</dbReference>
<dbReference type="CDD" id="cd00789">
    <property type="entry name" value="KU_like"/>
    <property type="match status" value="1"/>
</dbReference>
<feature type="domain" description="Ku" evidence="4">
    <location>
        <begin position="55"/>
        <end position="187"/>
    </location>
</feature>
<dbReference type="HAMAP" id="MF_01875">
    <property type="entry name" value="Prokaryotic_Ku"/>
    <property type="match status" value="1"/>
</dbReference>
<sequence length="286" mass="32133">MAPRANWKGHLRLSLVSCPIALYPATTDREKIRLNLLDKSTGHRIRMQKVDADTGEPVDPGDIVRGYKTAEGYVEITEEDLDAIEIESTRTLDITRFVPRDEIDDLYNVRPYYVVPDGDAGRQAFAVIREAIRARGMVALGRVVIATREHIVALEPRGKGLLATLLRYPYEVRDEAEYFDDIPDEPIPKEMIDLATHIIDTMKGPFEPDTFEDRYETALRELIARKEAGDDTLPARPKAPAKVVNLMDALRRSVEAQAGPPTRKSPPRRSAAKKPRRAGPARRKAS</sequence>
<feature type="region of interest" description="Disordered" evidence="3">
    <location>
        <begin position="247"/>
        <end position="286"/>
    </location>
</feature>
<evidence type="ECO:0000259" key="4">
    <source>
        <dbReference type="SMART" id="SM00559"/>
    </source>
</evidence>
<dbReference type="PANTHER" id="PTHR41251">
    <property type="entry name" value="NON-HOMOLOGOUS END JOINING PROTEIN KU"/>
    <property type="match status" value="1"/>
</dbReference>
<keyword evidence="2" id="KW-0233">DNA recombination</keyword>
<comment type="subunit">
    <text evidence="2">Homodimer. Interacts with LigD.</text>
</comment>
<comment type="function">
    <text evidence="2">With LigD forms a non-homologous end joining (NHEJ) DNA repair enzyme, which repairs dsDNA breaks with reduced fidelity. Binds linear dsDNA with 5'- and 3'- overhangs but not closed circular dsDNA nor ssDNA. Recruits and stimulates the ligase activity of LigD.</text>
</comment>
<keyword evidence="1 2" id="KW-0238">DNA-binding</keyword>
<dbReference type="GO" id="GO:0003690">
    <property type="term" value="F:double-stranded DNA binding"/>
    <property type="evidence" value="ECO:0007669"/>
    <property type="project" value="UniProtKB-UniRule"/>
</dbReference>
<dbReference type="RefSeq" id="WP_155479812.1">
    <property type="nucleotide sequence ID" value="NZ_WNKV01000008.1"/>
</dbReference>
<keyword evidence="2" id="KW-0227">DNA damage</keyword>
<evidence type="ECO:0000256" key="2">
    <source>
        <dbReference type="HAMAP-Rule" id="MF_01875"/>
    </source>
</evidence>
<dbReference type="NCBIfam" id="TIGR02772">
    <property type="entry name" value="Ku_bact"/>
    <property type="match status" value="1"/>
</dbReference>
<dbReference type="EMBL" id="WNKV01000008">
    <property type="protein sequence ID" value="MTW17011.1"/>
    <property type="molecule type" value="Genomic_DNA"/>
</dbReference>
<dbReference type="Proteomes" id="UP000438991">
    <property type="component" value="Unassembled WGS sequence"/>
</dbReference>